<dbReference type="OrthoDB" id="10366322at2759"/>
<dbReference type="SUPFAM" id="SSF52047">
    <property type="entry name" value="RNI-like"/>
    <property type="match status" value="1"/>
</dbReference>
<protein>
    <recommendedName>
        <fullName evidence="3">F-box domain-containing protein</fullName>
    </recommendedName>
</protein>
<dbReference type="AlphaFoldDB" id="A0A9W8MDL4"/>
<dbReference type="Proteomes" id="UP001140091">
    <property type="component" value="Unassembled WGS sequence"/>
</dbReference>
<evidence type="ECO:0000313" key="1">
    <source>
        <dbReference type="EMBL" id="KAJ2928085.1"/>
    </source>
</evidence>
<dbReference type="EMBL" id="JANBPK010000942">
    <property type="protein sequence ID" value="KAJ2928085.1"/>
    <property type="molecule type" value="Genomic_DNA"/>
</dbReference>
<dbReference type="Gene3D" id="3.80.10.10">
    <property type="entry name" value="Ribonuclease Inhibitor"/>
    <property type="match status" value="1"/>
</dbReference>
<accession>A0A9W8MDL4</accession>
<organism evidence="1 2">
    <name type="scientific">Candolleomyces eurysporus</name>
    <dbReference type="NCBI Taxonomy" id="2828524"/>
    <lineage>
        <taxon>Eukaryota</taxon>
        <taxon>Fungi</taxon>
        <taxon>Dikarya</taxon>
        <taxon>Basidiomycota</taxon>
        <taxon>Agaricomycotina</taxon>
        <taxon>Agaricomycetes</taxon>
        <taxon>Agaricomycetidae</taxon>
        <taxon>Agaricales</taxon>
        <taxon>Agaricineae</taxon>
        <taxon>Psathyrellaceae</taxon>
        <taxon>Candolleomyces</taxon>
    </lineage>
</organism>
<evidence type="ECO:0008006" key="3">
    <source>
        <dbReference type="Google" id="ProtNLM"/>
    </source>
</evidence>
<comment type="caution">
    <text evidence="1">The sequence shown here is derived from an EMBL/GenBank/DDBJ whole genome shotgun (WGS) entry which is preliminary data.</text>
</comment>
<gene>
    <name evidence="1" type="ORF">H1R20_g9007</name>
</gene>
<keyword evidence="2" id="KW-1185">Reference proteome</keyword>
<reference evidence="1" key="1">
    <citation type="submission" date="2022-06" db="EMBL/GenBank/DDBJ databases">
        <title>Genome Sequence of Candolleomyces eurysporus.</title>
        <authorList>
            <person name="Buettner E."/>
        </authorList>
    </citation>
    <scope>NUCLEOTIDE SEQUENCE</scope>
    <source>
        <strain evidence="1">VTCC 930004</strain>
    </source>
</reference>
<sequence length="305" mass="34646">MSLPPNVTSFELRLPDIYSAFPHESASATTPLNIPPKFLEQLTSFSLFTNWEGMKWLECTLPFCTNVEELSLNFGCYYWIYNSDENNVQQHLRSGILLPKVRTLGLRNIPAASLDILSFLKTPHLIDLDIDVGDVGDDIDCELIDFVLEFIKRSNCEASLRCFRLRNVELDAEQLADALRGLPFLTHLTLEAVVVIELNHSDTFELLQKDAPPSLPHLEVLELLSLNPRFSEHSLLHLLKSRRPFIMGDDGKPSFKGPPDTLKKLTITFRPTEKRRQCIDTNEVIQVLEKWCGLSVHVGPITHVD</sequence>
<evidence type="ECO:0000313" key="2">
    <source>
        <dbReference type="Proteomes" id="UP001140091"/>
    </source>
</evidence>
<dbReference type="InterPro" id="IPR032675">
    <property type="entry name" value="LRR_dom_sf"/>
</dbReference>
<proteinExistence type="predicted"/>
<feature type="non-terminal residue" evidence="1">
    <location>
        <position position="305"/>
    </location>
</feature>
<name>A0A9W8MDL4_9AGAR</name>